<evidence type="ECO:0000313" key="2">
    <source>
        <dbReference type="Proteomes" id="UP000831701"/>
    </source>
</evidence>
<gene>
    <name evidence="1" type="ORF">L3Q82_018259</name>
</gene>
<name>A0ACB8VLL4_9TELE</name>
<proteinExistence type="predicted"/>
<accession>A0ACB8VLL4</accession>
<evidence type="ECO:0000313" key="1">
    <source>
        <dbReference type="EMBL" id="KAI3355418.1"/>
    </source>
</evidence>
<dbReference type="EMBL" id="CM041551">
    <property type="protein sequence ID" value="KAI3355418.1"/>
    <property type="molecule type" value="Genomic_DNA"/>
</dbReference>
<sequence length="950" mass="108604">MGPGRKENRTGGSKCFIFLLLNIGSFVVSVTAFSLRTCRISYDTAICVNSTAVPQDIPSSVKGLDLSVNLITRINESDFKRLPLLTKLDLHGNNISHIDKGAFASLGSLNFLNLNNNSLVTLGDDFFDGLSNLTELVIHDNRITAVSSTSFKSLTSLKLLDLAYNKLRQLTKVHCILQQLPNLQILSIKQNYLTTFQSWELTNSSLELKQLDLSHNPISVFSITADVFPKLTWLNIGYLKPQMKWDVRNKTFLRQVSTLDISGLHMAVADMKPLLESFNSSLMTVRMNSMKVRIPAVINITCTIPTVTRLQLQKNKFQFVRSDLFQLCTNLTELDLGGNAIETIENNAFRSLKGLKILSLGRNKLKSVPAAIRNLTTLEELDLSSNQIRSLTCHDFTNLTKLRHLSLYQNSIPTLQGCVFKDLIRLQFLKLQTSHISDLKDAFQKHLPNLIQLQLNGNKLTTIKKGDFSGLRSLQNLSLYNNEIKIIEKECFSGLTSLTTILLQSNGITEKGINNGSFNDLTNLRRLDLRDNHIHYVDDSALTDPPFSDLSLLDTLALLGQHHRGKAQLPRNILQGLTNLTVFYARNMQLISLHEDTFKYAPQLQTLDLSSNDIENLTPDLFSPIGGLKSLYISRLTLQSLDFFMKSNLTKLEFLQARKNAYSVISEDVVKSLPALVYLDLKYNSFTCDCDNLWFLQWAENNNQTQVFDAYSFMCNYPRELAGVKLLDFDVRSCSVELDFVCFVSTTCVTLLFMVVSFTYHFLRWQLVYAYYFFLALLFDTKHKNKQAPNKYDAFISYNTHDEQWVIEELLPKLEDEQGWKLCLHHRDFEPGKPIIDNITESIYGSRKTICVISHKYLESEWCSREIQVASFRLFDEQKDVLILVFLEEIPCYLLSPYYRMKKMMKKRTYLSWPRAGEHTGLFWEKLHQALRTGEDAEEDGFLLSRMNIP</sequence>
<dbReference type="Proteomes" id="UP000831701">
    <property type="component" value="Chromosome 21"/>
</dbReference>
<keyword evidence="2" id="KW-1185">Reference proteome</keyword>
<organism evidence="1 2">
    <name type="scientific">Scortum barcoo</name>
    <name type="common">barcoo grunter</name>
    <dbReference type="NCBI Taxonomy" id="214431"/>
    <lineage>
        <taxon>Eukaryota</taxon>
        <taxon>Metazoa</taxon>
        <taxon>Chordata</taxon>
        <taxon>Craniata</taxon>
        <taxon>Vertebrata</taxon>
        <taxon>Euteleostomi</taxon>
        <taxon>Actinopterygii</taxon>
        <taxon>Neopterygii</taxon>
        <taxon>Teleostei</taxon>
        <taxon>Neoteleostei</taxon>
        <taxon>Acanthomorphata</taxon>
        <taxon>Eupercaria</taxon>
        <taxon>Centrarchiformes</taxon>
        <taxon>Terapontoidei</taxon>
        <taxon>Terapontidae</taxon>
        <taxon>Scortum</taxon>
    </lineage>
</organism>
<comment type="caution">
    <text evidence="1">The sequence shown here is derived from an EMBL/GenBank/DDBJ whole genome shotgun (WGS) entry which is preliminary data.</text>
</comment>
<reference evidence="1" key="1">
    <citation type="submission" date="2022-04" db="EMBL/GenBank/DDBJ databases">
        <title>Jade perch genome.</title>
        <authorList>
            <person name="Chao B."/>
        </authorList>
    </citation>
    <scope>NUCLEOTIDE SEQUENCE</scope>
    <source>
        <strain evidence="1">CB-2022</strain>
    </source>
</reference>
<protein>
    <submittedName>
        <fullName evidence="1">Uncharacterized protein</fullName>
    </submittedName>
</protein>